<keyword evidence="1" id="KW-0391">Immunity</keyword>
<comment type="subcellular location">
    <subcellularLocation>
        <location evidence="1">Secreted</location>
    </subcellularLocation>
</comment>
<comment type="function">
    <text evidence="1">The cytotoxic action of BPI is limited to many species of Gram-negative bacteria; this specificity may be explained by a strong affinity of the very basic N-terminal half for the negatively charged lipopolysaccharides that are unique to the Gram-negative bacterial outer envelope.</text>
</comment>
<evidence type="ECO:0000313" key="3">
    <source>
        <dbReference type="Proteomes" id="UP000515150"/>
    </source>
</evidence>
<keyword evidence="1" id="KW-0732">Signal</keyword>
<gene>
    <name evidence="4" type="primary">LOC114855881</name>
</gene>
<dbReference type="GeneID" id="114855881"/>
<dbReference type="PANTHER" id="PTHR10504">
    <property type="entry name" value="BACTERICIDAL PERMEABILITY-INCREASING BPI PROTEIN-RELATED"/>
    <property type="match status" value="1"/>
</dbReference>
<organism evidence="3 4">
    <name type="scientific">Betta splendens</name>
    <name type="common">Siamese fighting fish</name>
    <dbReference type="NCBI Taxonomy" id="158456"/>
    <lineage>
        <taxon>Eukaryota</taxon>
        <taxon>Metazoa</taxon>
        <taxon>Chordata</taxon>
        <taxon>Craniata</taxon>
        <taxon>Vertebrata</taxon>
        <taxon>Euteleostomi</taxon>
        <taxon>Actinopterygii</taxon>
        <taxon>Neopterygii</taxon>
        <taxon>Teleostei</taxon>
        <taxon>Neoteleostei</taxon>
        <taxon>Acanthomorphata</taxon>
        <taxon>Anabantaria</taxon>
        <taxon>Anabantiformes</taxon>
        <taxon>Anabantoidei</taxon>
        <taxon>Osphronemidae</taxon>
        <taxon>Betta</taxon>
    </lineage>
</organism>
<keyword evidence="1" id="KW-0325">Glycoprotein</keyword>
<sequence>MVSTPTVSNSSVDMSLKGEFFNTGKHQEPPFFPAKFFLPSQTNNMLYIGVSVFTANSAAFVYNKAGVLSLYITDDMIPRTITICLNTTAFEVFLPKDTSVNAQLFLSGMRLAGAVTLNKMNLTLGTSYMGQFQVKALSSFLQQVLKVVLIPTLNGEFLYSQVYINRALSVLHVVIC</sequence>
<comment type="subunit">
    <text evidence="1">Monomer. Homodimer; disulfide-linked.</text>
</comment>
<dbReference type="AlphaFoldDB" id="A0A6P7MLG6"/>
<keyword evidence="1" id="KW-1015">Disulfide bond</keyword>
<reference evidence="4" key="1">
    <citation type="submission" date="2025-08" db="UniProtKB">
        <authorList>
            <consortium name="RefSeq"/>
        </authorList>
    </citation>
    <scope>IDENTIFICATION</scope>
</reference>
<dbReference type="GO" id="GO:0008289">
    <property type="term" value="F:lipid binding"/>
    <property type="evidence" value="ECO:0007669"/>
    <property type="project" value="InterPro"/>
</dbReference>
<feature type="domain" description="Lipid-binding serum glycoprotein C-terminal" evidence="2">
    <location>
        <begin position="97"/>
        <end position="156"/>
    </location>
</feature>
<keyword evidence="1" id="KW-0964">Secreted</keyword>
<evidence type="ECO:0000259" key="2">
    <source>
        <dbReference type="Pfam" id="PF02886"/>
    </source>
</evidence>
<dbReference type="Pfam" id="PF02886">
    <property type="entry name" value="LBP_BPI_CETP_C"/>
    <property type="match status" value="2"/>
</dbReference>
<dbReference type="GO" id="GO:0045087">
    <property type="term" value="P:innate immune response"/>
    <property type="evidence" value="ECO:0007669"/>
    <property type="project" value="UniProtKB-UniRule"/>
</dbReference>
<dbReference type="GO" id="GO:0050829">
    <property type="term" value="P:defense response to Gram-negative bacterium"/>
    <property type="evidence" value="ECO:0007669"/>
    <property type="project" value="UniProtKB-UniRule"/>
</dbReference>
<feature type="domain" description="Lipid-binding serum glycoprotein C-terminal" evidence="2">
    <location>
        <begin position="11"/>
        <end position="96"/>
    </location>
</feature>
<evidence type="ECO:0000313" key="4">
    <source>
        <dbReference type="RefSeq" id="XP_029007228.2"/>
    </source>
</evidence>
<dbReference type="Proteomes" id="UP000515150">
    <property type="component" value="Chromosome 5"/>
</dbReference>
<dbReference type="InterPro" id="IPR001124">
    <property type="entry name" value="Lipid-bd_serum_glycop_C"/>
</dbReference>
<dbReference type="GO" id="GO:0005615">
    <property type="term" value="C:extracellular space"/>
    <property type="evidence" value="ECO:0007669"/>
    <property type="project" value="UniProtKB-UniRule"/>
</dbReference>
<keyword evidence="1" id="KW-0399">Innate immunity</keyword>
<dbReference type="RefSeq" id="XP_029007228.2">
    <property type="nucleotide sequence ID" value="XM_029151395.3"/>
</dbReference>
<name>A0A6P7MLG6_BETSP</name>
<dbReference type="SUPFAM" id="SSF55394">
    <property type="entry name" value="Bactericidal permeability-increasing protein, BPI"/>
    <property type="match status" value="1"/>
</dbReference>
<evidence type="ECO:0000256" key="1">
    <source>
        <dbReference type="RuleBase" id="RU369039"/>
    </source>
</evidence>
<dbReference type="InterPro" id="IPR017943">
    <property type="entry name" value="Bactericidal_perm-incr_a/b_dom"/>
</dbReference>
<dbReference type="PANTHER" id="PTHR10504:SF84">
    <property type="entry name" value="BACTERICIDAL PERMEABILITY-INCREASING PROTEIN"/>
    <property type="match status" value="1"/>
</dbReference>
<comment type="domain">
    <text evidence="1">The N- and C-terminal barrels adopt an identical fold despite having only 13% of conserved residues.</text>
</comment>
<keyword evidence="1" id="KW-0929">Antimicrobial</keyword>
<dbReference type="KEGG" id="bspl:114855881"/>
<keyword evidence="3" id="KW-1185">Reference proteome</keyword>
<dbReference type="InParanoid" id="A0A6P7MLG6"/>
<proteinExistence type="predicted"/>
<protein>
    <recommendedName>
        <fullName evidence="1">Bactericidal permeability-increasing protein</fullName>
        <shortName evidence="1">BPI</shortName>
    </recommendedName>
</protein>
<accession>A0A6P7MLG6</accession>
<dbReference type="InterPro" id="IPR032942">
    <property type="entry name" value="BPI/LBP/Plunc"/>
</dbReference>
<keyword evidence="1" id="KW-0044">Antibiotic</keyword>
<comment type="domain">
    <text evidence="1">The N-terminal region may be exposed to the interior of the granule, whereas the C-terminal portion may be embedded in the membrane. During phagocytosis and degranulation, proteases may be released and activated and cleave BPI at the junction of the N- and C-terminal portions of the molecule, providing controlled release of the N-terminal antibacterial fragment when bacteria are ingested.</text>
</comment>
<dbReference type="Gene3D" id="3.15.20.10">
    <property type="entry name" value="Bactericidal permeability-increasing protein, domain 2"/>
    <property type="match status" value="2"/>
</dbReference>